<dbReference type="InterPro" id="IPR027417">
    <property type="entry name" value="P-loop_NTPase"/>
</dbReference>
<dbReference type="Gene3D" id="3.40.50.300">
    <property type="entry name" value="P-loop containing nucleotide triphosphate hydrolases"/>
    <property type="match status" value="1"/>
</dbReference>
<protein>
    <submittedName>
        <fullName evidence="5">ABC transporter</fullName>
    </submittedName>
</protein>
<evidence type="ECO:0000259" key="4">
    <source>
        <dbReference type="PROSITE" id="PS50893"/>
    </source>
</evidence>
<dbReference type="InterPro" id="IPR003593">
    <property type="entry name" value="AAA+_ATPase"/>
</dbReference>
<evidence type="ECO:0000313" key="6">
    <source>
        <dbReference type="Proteomes" id="UP000030528"/>
    </source>
</evidence>
<evidence type="ECO:0000256" key="1">
    <source>
        <dbReference type="ARBA" id="ARBA00022448"/>
    </source>
</evidence>
<dbReference type="SMART" id="SM00382">
    <property type="entry name" value="AAA"/>
    <property type="match status" value="1"/>
</dbReference>
<dbReference type="STRING" id="1385510.GCA_000425205_02482"/>
<dbReference type="OrthoDB" id="9802264at2"/>
<keyword evidence="1" id="KW-0813">Transport</keyword>
<dbReference type="PROSITE" id="PS00211">
    <property type="entry name" value="ABC_TRANSPORTER_1"/>
    <property type="match status" value="1"/>
</dbReference>
<dbReference type="InterPro" id="IPR003439">
    <property type="entry name" value="ABC_transporter-like_ATP-bd"/>
</dbReference>
<keyword evidence="3" id="KW-0067">ATP-binding</keyword>
<keyword evidence="6" id="KW-1185">Reference proteome</keyword>
<dbReference type="EMBL" id="AVPE01000010">
    <property type="protein sequence ID" value="KGX91330.1"/>
    <property type="molecule type" value="Genomic_DNA"/>
</dbReference>
<gene>
    <name evidence="5" type="ORF">N781_04490</name>
</gene>
<dbReference type="PROSITE" id="PS50893">
    <property type="entry name" value="ABC_TRANSPORTER_2"/>
    <property type="match status" value="1"/>
</dbReference>
<dbReference type="Proteomes" id="UP000030528">
    <property type="component" value="Unassembled WGS sequence"/>
</dbReference>
<reference evidence="5 6" key="1">
    <citation type="submission" date="2013-08" db="EMBL/GenBank/DDBJ databases">
        <authorList>
            <person name="Huang J."/>
            <person name="Wang G."/>
        </authorList>
    </citation>
    <scope>NUCLEOTIDE SEQUENCE [LARGE SCALE GENOMIC DNA]</scope>
    <source>
        <strain evidence="5 6">JSM 076056</strain>
    </source>
</reference>
<name>A0A0A5GJJ8_9BACI</name>
<feature type="domain" description="ABC transporter" evidence="4">
    <location>
        <begin position="2"/>
        <end position="233"/>
    </location>
</feature>
<proteinExistence type="predicted"/>
<evidence type="ECO:0000256" key="3">
    <source>
        <dbReference type="ARBA" id="ARBA00022840"/>
    </source>
</evidence>
<dbReference type="Pfam" id="PF00005">
    <property type="entry name" value="ABC_tran"/>
    <property type="match status" value="1"/>
</dbReference>
<dbReference type="GO" id="GO:0005524">
    <property type="term" value="F:ATP binding"/>
    <property type="evidence" value="ECO:0007669"/>
    <property type="project" value="UniProtKB-KW"/>
</dbReference>
<sequence>MLHVSRISKSFQFKYSATDALKDCSLSIGEREFVSIIGPSGCGKSTLLNTIAGLIDPDEGDVIFRDQSIVNRTGEFGYMPQQDVLFPWRTILDNVILPLEINGLNRKEAKERANPYFEKFGLEGFQYQYPRALSGGMRQRANFLRAVLPAYPLLLLDEPFGRLDALTRSQLQQWLLQTYEELQASLLLITHDIEEAILLSDRIYVMSSRPGTIIEEVRVPYARPRNREVLYEESFSRLKKQITEYLHG</sequence>
<dbReference type="InterPro" id="IPR050166">
    <property type="entry name" value="ABC_transporter_ATP-bind"/>
</dbReference>
<organism evidence="5 6">
    <name type="scientific">Pontibacillus halophilus JSM 076056 = DSM 19796</name>
    <dbReference type="NCBI Taxonomy" id="1385510"/>
    <lineage>
        <taxon>Bacteria</taxon>
        <taxon>Bacillati</taxon>
        <taxon>Bacillota</taxon>
        <taxon>Bacilli</taxon>
        <taxon>Bacillales</taxon>
        <taxon>Bacillaceae</taxon>
        <taxon>Pontibacillus</taxon>
    </lineage>
</organism>
<dbReference type="SUPFAM" id="SSF52540">
    <property type="entry name" value="P-loop containing nucleoside triphosphate hydrolases"/>
    <property type="match status" value="1"/>
</dbReference>
<accession>A0A0A5GJJ8</accession>
<dbReference type="eggNOG" id="COG1116">
    <property type="taxonomic scope" value="Bacteria"/>
</dbReference>
<evidence type="ECO:0000256" key="2">
    <source>
        <dbReference type="ARBA" id="ARBA00022741"/>
    </source>
</evidence>
<dbReference type="InterPro" id="IPR017871">
    <property type="entry name" value="ABC_transporter-like_CS"/>
</dbReference>
<dbReference type="AlphaFoldDB" id="A0A0A5GJJ8"/>
<dbReference type="CDD" id="cd03293">
    <property type="entry name" value="ABC_NrtD_SsuB_transporters"/>
    <property type="match status" value="1"/>
</dbReference>
<dbReference type="PANTHER" id="PTHR42788:SF2">
    <property type="entry name" value="ABC TRANSPORTER ATP-BINDING PROTEIN"/>
    <property type="match status" value="1"/>
</dbReference>
<comment type="caution">
    <text evidence="5">The sequence shown here is derived from an EMBL/GenBank/DDBJ whole genome shotgun (WGS) entry which is preliminary data.</text>
</comment>
<evidence type="ECO:0000313" key="5">
    <source>
        <dbReference type="EMBL" id="KGX91330.1"/>
    </source>
</evidence>
<dbReference type="RefSeq" id="WP_026800816.1">
    <property type="nucleotide sequence ID" value="NZ_AULI01000010.1"/>
</dbReference>
<dbReference type="GO" id="GO:0016887">
    <property type="term" value="F:ATP hydrolysis activity"/>
    <property type="evidence" value="ECO:0007669"/>
    <property type="project" value="InterPro"/>
</dbReference>
<keyword evidence="2" id="KW-0547">Nucleotide-binding</keyword>
<dbReference type="PANTHER" id="PTHR42788">
    <property type="entry name" value="TAURINE IMPORT ATP-BINDING PROTEIN-RELATED"/>
    <property type="match status" value="1"/>
</dbReference>